<feature type="region of interest" description="Disordered" evidence="2">
    <location>
        <begin position="552"/>
        <end position="571"/>
    </location>
</feature>
<dbReference type="EMBL" id="KN838539">
    <property type="protein sequence ID" value="KIK09154.1"/>
    <property type="molecule type" value="Genomic_DNA"/>
</dbReference>
<protein>
    <submittedName>
        <fullName evidence="3">Uncharacterized protein</fullName>
    </submittedName>
</protein>
<name>A0A0C9Y5D1_9AGAR</name>
<reference evidence="4" key="2">
    <citation type="submission" date="2015-01" db="EMBL/GenBank/DDBJ databases">
        <title>Evolutionary Origins and Diversification of the Mycorrhizal Mutualists.</title>
        <authorList>
            <consortium name="DOE Joint Genome Institute"/>
            <consortium name="Mycorrhizal Genomics Consortium"/>
            <person name="Kohler A."/>
            <person name="Kuo A."/>
            <person name="Nagy L.G."/>
            <person name="Floudas D."/>
            <person name="Copeland A."/>
            <person name="Barry K.W."/>
            <person name="Cichocki N."/>
            <person name="Veneault-Fourrey C."/>
            <person name="LaButti K."/>
            <person name="Lindquist E.A."/>
            <person name="Lipzen A."/>
            <person name="Lundell T."/>
            <person name="Morin E."/>
            <person name="Murat C."/>
            <person name="Riley R."/>
            <person name="Ohm R."/>
            <person name="Sun H."/>
            <person name="Tunlid A."/>
            <person name="Henrissat B."/>
            <person name="Grigoriev I.V."/>
            <person name="Hibbett D.S."/>
            <person name="Martin F."/>
        </authorList>
    </citation>
    <scope>NUCLEOTIDE SEQUENCE [LARGE SCALE GENOMIC DNA]</scope>
    <source>
        <strain evidence="4">LaAM-08-1</strain>
    </source>
</reference>
<evidence type="ECO:0000256" key="2">
    <source>
        <dbReference type="SAM" id="MobiDB-lite"/>
    </source>
</evidence>
<keyword evidence="4" id="KW-1185">Reference proteome</keyword>
<proteinExistence type="predicted"/>
<evidence type="ECO:0000256" key="1">
    <source>
        <dbReference type="SAM" id="Coils"/>
    </source>
</evidence>
<reference evidence="3 4" key="1">
    <citation type="submission" date="2014-04" db="EMBL/GenBank/DDBJ databases">
        <authorList>
            <consortium name="DOE Joint Genome Institute"/>
            <person name="Kuo A."/>
            <person name="Kohler A."/>
            <person name="Nagy L.G."/>
            <person name="Floudas D."/>
            <person name="Copeland A."/>
            <person name="Barry K.W."/>
            <person name="Cichocki N."/>
            <person name="Veneault-Fourrey C."/>
            <person name="LaButti K."/>
            <person name="Lindquist E.A."/>
            <person name="Lipzen A."/>
            <person name="Lundell T."/>
            <person name="Morin E."/>
            <person name="Murat C."/>
            <person name="Sun H."/>
            <person name="Tunlid A."/>
            <person name="Henrissat B."/>
            <person name="Grigoriev I.V."/>
            <person name="Hibbett D.S."/>
            <person name="Martin F."/>
            <person name="Nordberg H.P."/>
            <person name="Cantor M.N."/>
            <person name="Hua S.X."/>
        </authorList>
    </citation>
    <scope>NUCLEOTIDE SEQUENCE [LARGE SCALE GENOMIC DNA]</scope>
    <source>
        <strain evidence="3 4">LaAM-08-1</strain>
    </source>
</reference>
<organism evidence="3 4">
    <name type="scientific">Laccaria amethystina LaAM-08-1</name>
    <dbReference type="NCBI Taxonomy" id="1095629"/>
    <lineage>
        <taxon>Eukaryota</taxon>
        <taxon>Fungi</taxon>
        <taxon>Dikarya</taxon>
        <taxon>Basidiomycota</taxon>
        <taxon>Agaricomycotina</taxon>
        <taxon>Agaricomycetes</taxon>
        <taxon>Agaricomycetidae</taxon>
        <taxon>Agaricales</taxon>
        <taxon>Agaricineae</taxon>
        <taxon>Hydnangiaceae</taxon>
        <taxon>Laccaria</taxon>
    </lineage>
</organism>
<feature type="region of interest" description="Disordered" evidence="2">
    <location>
        <begin position="149"/>
        <end position="193"/>
    </location>
</feature>
<dbReference type="STRING" id="1095629.A0A0C9Y5D1"/>
<gene>
    <name evidence="3" type="ORF">K443DRAFT_834</name>
</gene>
<accession>A0A0C9Y5D1</accession>
<feature type="region of interest" description="Disordered" evidence="2">
    <location>
        <begin position="374"/>
        <end position="393"/>
    </location>
</feature>
<dbReference type="OrthoDB" id="2670565at2759"/>
<feature type="coiled-coil region" evidence="1">
    <location>
        <begin position="458"/>
        <end position="524"/>
    </location>
</feature>
<sequence>MDLLKTVLKVENHTKEPLNIRGIFARCGEIPSLYPYDAGVPGASLYFMKFTNIENAERAVGLELGGVGIRVYPISTNPQLVKQYRSTNPSDFDSYGRPRRTSTTNIHKDTLQAKLNRDPTLRRRGSTSVARAQASGIMHNYSLKFSQDRNLSNAASSTSSPPAMPMQGSSRTIETGGGDAHATPRQPSSSIPLLTPMINAGDDIDLSSQAPTVVVSSTDAAPSISAFPLSFSNTITMSLCGGAITFDLQELQEDPQVIIELLTLTQSERGNWMIVAANYRRSSNTSAAISVLDAMTTELTKRGVSEQDIKPAFLMLSGCEVDLAKKAKKKKDTATASVHYRAAQKWLQRVFGEGAPAPETLARLQPFNAARIQTTSTTPTDCSRLSSKSILTSPSPSRLKVPICVPPVTPEKPSIPTVTKPFAAIYTKPGNSISLSQHRVLEREVQSLRDRNHDQALLSEVRNVKRKLEEDNEHERNLRRKLQRKLDELEKERDEARRLETYALDQIKREVNIRRKAEERAEKEHELRMELVKATAERNIDTKVVFEDLGNTHNAKAGHAGNENTPPGAGA</sequence>
<dbReference type="AlphaFoldDB" id="A0A0C9Y5D1"/>
<keyword evidence="1" id="KW-0175">Coiled coil</keyword>
<evidence type="ECO:0000313" key="4">
    <source>
        <dbReference type="Proteomes" id="UP000054477"/>
    </source>
</evidence>
<dbReference type="Proteomes" id="UP000054477">
    <property type="component" value="Unassembled WGS sequence"/>
</dbReference>
<feature type="compositionally biased region" description="Low complexity" evidence="2">
    <location>
        <begin position="152"/>
        <end position="161"/>
    </location>
</feature>
<evidence type="ECO:0000313" key="3">
    <source>
        <dbReference type="EMBL" id="KIK09154.1"/>
    </source>
</evidence>
<feature type="compositionally biased region" description="Low complexity" evidence="2">
    <location>
        <begin position="383"/>
        <end position="393"/>
    </location>
</feature>
<dbReference type="HOGENOM" id="CLU_477394_0_0_1"/>